<name>A0A4R3KMV9_9SPHI</name>
<dbReference type="OrthoDB" id="1523307at2"/>
<dbReference type="Proteomes" id="UP000295807">
    <property type="component" value="Unassembled WGS sequence"/>
</dbReference>
<organism evidence="1 2">
    <name type="scientific">Anseongella ginsenosidimutans</name>
    <dbReference type="NCBI Taxonomy" id="496056"/>
    <lineage>
        <taxon>Bacteria</taxon>
        <taxon>Pseudomonadati</taxon>
        <taxon>Bacteroidota</taxon>
        <taxon>Sphingobacteriia</taxon>
        <taxon>Sphingobacteriales</taxon>
        <taxon>Sphingobacteriaceae</taxon>
        <taxon>Anseongella</taxon>
    </lineage>
</organism>
<keyword evidence="2" id="KW-1185">Reference proteome</keyword>
<proteinExistence type="predicted"/>
<accession>A0A4R3KMV9</accession>
<reference evidence="1 2" key="1">
    <citation type="submission" date="2019-03" db="EMBL/GenBank/DDBJ databases">
        <title>Genomic Encyclopedia of Type Strains, Phase IV (KMG-IV): sequencing the most valuable type-strain genomes for metagenomic binning, comparative biology and taxonomic classification.</title>
        <authorList>
            <person name="Goeker M."/>
        </authorList>
    </citation>
    <scope>NUCLEOTIDE SEQUENCE [LARGE SCALE GENOMIC DNA]</scope>
    <source>
        <strain evidence="1 2">DSM 21100</strain>
    </source>
</reference>
<evidence type="ECO:0000313" key="2">
    <source>
        <dbReference type="Proteomes" id="UP000295807"/>
    </source>
</evidence>
<comment type="caution">
    <text evidence="1">The sequence shown here is derived from an EMBL/GenBank/DDBJ whole genome shotgun (WGS) entry which is preliminary data.</text>
</comment>
<sequence>MKKLHETWFAEGRIDFELKKYMLLAYLQEVNGHFHRNKLYPHLADLIFHYNNLRAFRENKDSLQKSFPRRLSKADLKQLKLIYDKIVSDDSMMQELEQIIDYALDKMDLSLREGKEIYDYVEQQLTVFPVGVLPLNPAEGYIFMTNGNNRETRVYEFQVTLFERDSERYRGIHTLFLCKYRKNFIHTYEYIKSDLIRSREKYVNPAVYGVETGLAFPVEETLLPVAKRFLVKYISNIS</sequence>
<dbReference type="RefSeq" id="WP_132130108.1">
    <property type="nucleotide sequence ID" value="NZ_CP042432.1"/>
</dbReference>
<protein>
    <submittedName>
        <fullName evidence="1">Uncharacterized protein</fullName>
    </submittedName>
</protein>
<dbReference type="AlphaFoldDB" id="A0A4R3KMV9"/>
<evidence type="ECO:0000313" key="1">
    <source>
        <dbReference type="EMBL" id="TCS85690.1"/>
    </source>
</evidence>
<gene>
    <name evidence="1" type="ORF">EDD80_11193</name>
</gene>
<dbReference type="EMBL" id="SMAD01000011">
    <property type="protein sequence ID" value="TCS85690.1"/>
    <property type="molecule type" value="Genomic_DNA"/>
</dbReference>